<proteinExistence type="predicted"/>
<dbReference type="GO" id="GO:0015074">
    <property type="term" value="P:DNA integration"/>
    <property type="evidence" value="ECO:0007669"/>
    <property type="project" value="InterPro"/>
</dbReference>
<dbReference type="Gene3D" id="1.10.443.10">
    <property type="entry name" value="Intergrase catalytic core"/>
    <property type="match status" value="1"/>
</dbReference>
<dbReference type="PANTHER" id="PTHR30349:SF94">
    <property type="entry name" value="INTEGRASE_RECOMBINASE HI_1414-RELATED"/>
    <property type="match status" value="1"/>
</dbReference>
<dbReference type="PROSITE" id="PS51898">
    <property type="entry name" value="TYR_RECOMBINASE"/>
    <property type="match status" value="1"/>
</dbReference>
<dbReference type="PANTHER" id="PTHR30349">
    <property type="entry name" value="PHAGE INTEGRASE-RELATED"/>
    <property type="match status" value="1"/>
</dbReference>
<evidence type="ECO:0000313" key="4">
    <source>
        <dbReference type="Proteomes" id="UP001057580"/>
    </source>
</evidence>
<name>A0A9E7R3R3_9EURY</name>
<reference evidence="3" key="1">
    <citation type="submission" date="2022-09" db="EMBL/GenBank/DDBJ databases">
        <title>Diverse halophilic archaea isolated from saline environments.</title>
        <authorList>
            <person name="Cui H.-L."/>
        </authorList>
    </citation>
    <scope>NUCLEOTIDE SEQUENCE</scope>
    <source>
        <strain evidence="3">ZS-35-S2</strain>
    </source>
</reference>
<dbReference type="InterPro" id="IPR011010">
    <property type="entry name" value="DNA_brk_join_enz"/>
</dbReference>
<accession>A0A9E7R3R3</accession>
<dbReference type="RefSeq" id="WP_260594251.1">
    <property type="nucleotide sequence ID" value="NZ_CP104003.1"/>
</dbReference>
<dbReference type="SUPFAM" id="SSF56349">
    <property type="entry name" value="DNA breaking-rejoining enzymes"/>
    <property type="match status" value="1"/>
</dbReference>
<dbReference type="GeneID" id="74941295"/>
<feature type="domain" description="Tyr recombinase" evidence="2">
    <location>
        <begin position="11"/>
        <end position="189"/>
    </location>
</feature>
<evidence type="ECO:0000259" key="2">
    <source>
        <dbReference type="PROSITE" id="PS51898"/>
    </source>
</evidence>
<protein>
    <submittedName>
        <fullName evidence="3">Site-specific integrase</fullName>
    </submittedName>
</protein>
<dbReference type="Proteomes" id="UP001057580">
    <property type="component" value="Chromosome"/>
</dbReference>
<evidence type="ECO:0000313" key="3">
    <source>
        <dbReference type="EMBL" id="UWM55199.1"/>
    </source>
</evidence>
<keyword evidence="1" id="KW-0233">DNA recombination</keyword>
<keyword evidence="4" id="KW-1185">Reference proteome</keyword>
<dbReference type="AlphaFoldDB" id="A0A9E7R3R3"/>
<evidence type="ECO:0000256" key="1">
    <source>
        <dbReference type="ARBA" id="ARBA00023172"/>
    </source>
</evidence>
<dbReference type="InterPro" id="IPR013762">
    <property type="entry name" value="Integrase-like_cat_sf"/>
</dbReference>
<dbReference type="InterPro" id="IPR050090">
    <property type="entry name" value="Tyrosine_recombinase_XerCD"/>
</dbReference>
<dbReference type="InterPro" id="IPR002104">
    <property type="entry name" value="Integrase_catalytic"/>
</dbReference>
<gene>
    <name evidence="3" type="ORF">N0B31_02695</name>
</gene>
<dbReference type="GO" id="GO:0003677">
    <property type="term" value="F:DNA binding"/>
    <property type="evidence" value="ECO:0007669"/>
    <property type="project" value="InterPro"/>
</dbReference>
<dbReference type="KEGG" id="ssai:N0B31_02695"/>
<sequence>MNLREHDDRDDMKVWLSQREVDQLLDVVDGTEQRIATALGVRCGLRSAEVLDVAPEHVVDTDAGTMLRVYHGKGDKYRETPVPADLATTIRTVDDVRDQDSDDPLVDVTTRTLRRWMDRAGLELQEATGDGGWRWLSFHDLRRTWATALASEDVDPLLVCDWGGWSDLETFLEHYRGTFSPEAQRRERGKVEWL</sequence>
<dbReference type="Pfam" id="PF00589">
    <property type="entry name" value="Phage_integrase"/>
    <property type="match status" value="1"/>
</dbReference>
<dbReference type="EMBL" id="CP104003">
    <property type="protein sequence ID" value="UWM55199.1"/>
    <property type="molecule type" value="Genomic_DNA"/>
</dbReference>
<organism evidence="3 4">
    <name type="scientific">Salinirubellus salinus</name>
    <dbReference type="NCBI Taxonomy" id="1364945"/>
    <lineage>
        <taxon>Archaea</taxon>
        <taxon>Methanobacteriati</taxon>
        <taxon>Methanobacteriota</taxon>
        <taxon>Stenosarchaea group</taxon>
        <taxon>Halobacteria</taxon>
        <taxon>Halobacteriales</taxon>
        <taxon>Natronomonadaceae</taxon>
        <taxon>Salinirubellus</taxon>
    </lineage>
</organism>
<dbReference type="CDD" id="cd00397">
    <property type="entry name" value="DNA_BRE_C"/>
    <property type="match status" value="1"/>
</dbReference>
<dbReference type="GO" id="GO:0006310">
    <property type="term" value="P:DNA recombination"/>
    <property type="evidence" value="ECO:0007669"/>
    <property type="project" value="UniProtKB-KW"/>
</dbReference>